<proteinExistence type="predicted"/>
<evidence type="ECO:0000313" key="2">
    <source>
        <dbReference type="EMBL" id="KAH3681298.1"/>
    </source>
</evidence>
<feature type="non-terminal residue" evidence="2">
    <location>
        <position position="1"/>
    </location>
</feature>
<evidence type="ECO:0000256" key="1">
    <source>
        <dbReference type="SAM" id="MobiDB-lite"/>
    </source>
</evidence>
<keyword evidence="3" id="KW-1185">Reference proteome</keyword>
<reference evidence="2" key="2">
    <citation type="submission" date="2021-01" db="EMBL/GenBank/DDBJ databases">
        <authorList>
            <person name="Schikora-Tamarit M.A."/>
        </authorList>
    </citation>
    <scope>NUCLEOTIDE SEQUENCE</scope>
    <source>
        <strain evidence="2">CBS2887</strain>
    </source>
</reference>
<name>A0A9P8PZC9_WICPI</name>
<accession>A0A9P8PZC9</accession>
<evidence type="ECO:0000313" key="3">
    <source>
        <dbReference type="Proteomes" id="UP000774326"/>
    </source>
</evidence>
<dbReference type="AlphaFoldDB" id="A0A9P8PZC9"/>
<comment type="caution">
    <text evidence="2">The sequence shown here is derived from an EMBL/GenBank/DDBJ whole genome shotgun (WGS) entry which is preliminary data.</text>
</comment>
<dbReference type="Proteomes" id="UP000774326">
    <property type="component" value="Unassembled WGS sequence"/>
</dbReference>
<dbReference type="OrthoDB" id="418169at2759"/>
<organism evidence="2 3">
    <name type="scientific">Wickerhamomyces pijperi</name>
    <name type="common">Yeast</name>
    <name type="synonym">Pichia pijperi</name>
    <dbReference type="NCBI Taxonomy" id="599730"/>
    <lineage>
        <taxon>Eukaryota</taxon>
        <taxon>Fungi</taxon>
        <taxon>Dikarya</taxon>
        <taxon>Ascomycota</taxon>
        <taxon>Saccharomycotina</taxon>
        <taxon>Saccharomycetes</taxon>
        <taxon>Phaffomycetales</taxon>
        <taxon>Wickerhamomycetaceae</taxon>
        <taxon>Wickerhamomyces</taxon>
    </lineage>
</organism>
<reference evidence="2" key="1">
    <citation type="journal article" date="2021" name="Open Biol.">
        <title>Shared evolutionary footprints suggest mitochondrial oxidative damage underlies multiple complex I losses in fungi.</title>
        <authorList>
            <person name="Schikora-Tamarit M.A."/>
            <person name="Marcet-Houben M."/>
            <person name="Nosek J."/>
            <person name="Gabaldon T."/>
        </authorList>
    </citation>
    <scope>NUCLEOTIDE SEQUENCE</scope>
    <source>
        <strain evidence="2">CBS2887</strain>
    </source>
</reference>
<dbReference type="EMBL" id="JAEUBG010004485">
    <property type="protein sequence ID" value="KAH3681298.1"/>
    <property type="molecule type" value="Genomic_DNA"/>
</dbReference>
<gene>
    <name evidence="2" type="ORF">WICPIJ_007740</name>
</gene>
<protein>
    <submittedName>
        <fullName evidence="2">Uncharacterized protein</fullName>
    </submittedName>
</protein>
<feature type="region of interest" description="Disordered" evidence="1">
    <location>
        <begin position="1"/>
        <end position="61"/>
    </location>
</feature>
<sequence length="120" mass="13200">VNAMDAAMMSLPNSNGPGFRIGQRPLPRTGAGDRANQPRRFRYDTSNEETQTGGLTRAPPEDVVLDDESMKFLDSSLEIGGLDISRVNDNGSLVIGSDDGLIHWGIDSWKRRCFPSFEMV</sequence>